<dbReference type="InterPro" id="IPR009758">
    <property type="entry name" value="DUF1326"/>
</dbReference>
<sequence>MNAVPQWRLAGDWFDICSCDIPCPCEFAQRPTGNHCQGVLAWHVREGQYGDVKLDGLTLVALGEFEGNLWAGEASAVMGMYLDERANERQREALQMIFGGQAGGWPAGFAANVGEMRGMEFVPITFEVAGDLATWRVDIPGLVVGHAEALSGPTTPPGKRVQTINSPGSEVGPGQVATWGRSVEVSAKGFGFDWTGTARSSKHIPFDWTGPN</sequence>
<accession>A0ABU5ASY1</accession>
<name>A0ABU5ASY1_9HYPH</name>
<evidence type="ECO:0000313" key="2">
    <source>
        <dbReference type="Proteomes" id="UP001276564"/>
    </source>
</evidence>
<evidence type="ECO:0000313" key="1">
    <source>
        <dbReference type="EMBL" id="MDX8540412.1"/>
    </source>
</evidence>
<proteinExistence type="predicted"/>
<dbReference type="Pfam" id="PF07040">
    <property type="entry name" value="DUF1326"/>
    <property type="match status" value="1"/>
</dbReference>
<gene>
    <name evidence="1" type="ORF">RFM23_22585</name>
</gene>
<comment type="caution">
    <text evidence="1">The sequence shown here is derived from an EMBL/GenBank/DDBJ whole genome shotgun (WGS) entry which is preliminary data.</text>
</comment>
<dbReference type="Proteomes" id="UP001276564">
    <property type="component" value="Unassembled WGS sequence"/>
</dbReference>
<dbReference type="EMBL" id="JAVIIP010000013">
    <property type="protein sequence ID" value="MDX8540412.1"/>
    <property type="molecule type" value="Genomic_DNA"/>
</dbReference>
<reference evidence="1 2" key="1">
    <citation type="submission" date="2023-08" db="EMBL/GenBank/DDBJ databases">
        <title>Implementing the SeqCode for naming new Mesorhizobium species isolated from Vachellia karroo root nodules.</title>
        <authorList>
            <person name="Van Lill M."/>
        </authorList>
    </citation>
    <scope>NUCLEOTIDE SEQUENCE [LARGE SCALE GENOMIC DNA]</scope>
    <source>
        <strain evidence="1 2">VK4B</strain>
    </source>
</reference>
<dbReference type="PIRSF" id="PIRSF033303">
    <property type="entry name" value="UCP033303"/>
    <property type="match status" value="1"/>
</dbReference>
<dbReference type="RefSeq" id="WP_127283291.1">
    <property type="nucleotide sequence ID" value="NZ_JAVIIP010000013.1"/>
</dbReference>
<organism evidence="1 2">
    <name type="scientific">Mesorhizobium abyssinicae</name>
    <dbReference type="NCBI Taxonomy" id="1209958"/>
    <lineage>
        <taxon>Bacteria</taxon>
        <taxon>Pseudomonadati</taxon>
        <taxon>Pseudomonadota</taxon>
        <taxon>Alphaproteobacteria</taxon>
        <taxon>Hyphomicrobiales</taxon>
        <taxon>Phyllobacteriaceae</taxon>
        <taxon>Mesorhizobium</taxon>
    </lineage>
</organism>
<protein>
    <submittedName>
        <fullName evidence="1">DUF1326 domain-containing protein</fullName>
    </submittedName>
</protein>
<dbReference type="InterPro" id="IPR014581">
    <property type="entry name" value="UCP033303"/>
</dbReference>
<keyword evidence="2" id="KW-1185">Reference proteome</keyword>